<organism evidence="2 3">
    <name type="scientific">Fusarium vanettenii (strain ATCC MYA-4622 / CBS 123669 / FGSC 9596 / NRRL 45880 / 77-13-4)</name>
    <name type="common">Fusarium solani subsp. pisi</name>
    <dbReference type="NCBI Taxonomy" id="660122"/>
    <lineage>
        <taxon>Eukaryota</taxon>
        <taxon>Fungi</taxon>
        <taxon>Dikarya</taxon>
        <taxon>Ascomycota</taxon>
        <taxon>Pezizomycotina</taxon>
        <taxon>Sordariomycetes</taxon>
        <taxon>Hypocreomycetidae</taxon>
        <taxon>Hypocreales</taxon>
        <taxon>Nectriaceae</taxon>
        <taxon>Fusarium</taxon>
        <taxon>Fusarium solani species complex</taxon>
        <taxon>Fusarium vanettenii</taxon>
    </lineage>
</organism>
<accession>C7Z3N7</accession>
<dbReference type="VEuPathDB" id="FungiDB:NECHADRAFT_83315"/>
<dbReference type="RefSeq" id="XP_003046882.1">
    <property type="nucleotide sequence ID" value="XM_003046836.1"/>
</dbReference>
<dbReference type="EMBL" id="GG698909">
    <property type="protein sequence ID" value="EEU41169.1"/>
    <property type="molecule type" value="Genomic_DNA"/>
</dbReference>
<sequence length="738" mass="82834">MSEELVYALRKIAKRFREPEGNDNARFGHLALPRTHLASEGFLGEFLETFGPYQHEDDYRIFVIVSEFEKQRAEKDQSDLFFHPSPPSDDPDPSVHRPILLTFPEFITVLESNRSGSTKGESGWKAASQPSGWNTDQVLPDRVVVFFNIQPCLPTPCALALLDLIKWASDVSERPSAAIRILTASDSDIEEPIVSRLVKLLGDRRLECFDISHTEPPASKPIEIICGEDNVASEIMDAVAKSEPSSRHAVLSYRRDNATELEDALETEGVKLDVERLRPNRDIPQLLTVRDLFCCEETHGTEASQGPWVRIIILEPEQRPLMFLRGYTHAHIILSSSSQKMSETSFDRKACQIANMGSEFSQDVCQNQIAWSHQPLVENVFVYAGSTLEDFSRGGARHLRFIEREEAGSFIASVFARSSWDFDPRDVLECFQFDTQVYLEMQHRLLTQKIIEASPPGLAMTDHMASVFRAILPIAKYDYRIAYFIANPASSPLVLHVKIQIAAMLIVGLDMLLVIENDPPLDELLGACWGYGRSLASTGTIWLLLGLWKRLLVDVQRAEQEQRDELAQSLNCSILNGRVWTTTVEVDDFRSNVKAIRNALARLGLQVSYSDVALEDGDAIPDQRTELQNHLLLAYAHQLVVTSKQQGKLRHIMVSTGAEVSTIGIANLPHVFDIEGMMAGEDRTCWYSVCDCFLRRADGELWALHWTGIPSLLVGLWKLNHAPGGTLVEALDSFVPRP</sequence>
<dbReference type="PROSITE" id="PS50006">
    <property type="entry name" value="FHA_DOMAIN"/>
    <property type="match status" value="1"/>
</dbReference>
<proteinExistence type="predicted"/>
<dbReference type="OrthoDB" id="5035669at2759"/>
<dbReference type="GeneID" id="9678689"/>
<dbReference type="Proteomes" id="UP000005206">
    <property type="component" value="Chromosome 8"/>
</dbReference>
<dbReference type="InterPro" id="IPR000253">
    <property type="entry name" value="FHA_dom"/>
</dbReference>
<dbReference type="InParanoid" id="C7Z3N7"/>
<evidence type="ECO:0000313" key="3">
    <source>
        <dbReference type="Proteomes" id="UP000005206"/>
    </source>
</evidence>
<dbReference type="KEGG" id="nhe:NECHADRAFT_83315"/>
<evidence type="ECO:0000259" key="1">
    <source>
        <dbReference type="PROSITE" id="PS50006"/>
    </source>
</evidence>
<dbReference type="AlphaFoldDB" id="C7Z3N7"/>
<dbReference type="eggNOG" id="ENOG502RMTY">
    <property type="taxonomic scope" value="Eukaryota"/>
</dbReference>
<keyword evidence="3" id="KW-1185">Reference proteome</keyword>
<dbReference type="HOGENOM" id="CLU_014491_0_0_1"/>
<reference evidence="2 3" key="1">
    <citation type="journal article" date="2009" name="PLoS Genet.">
        <title>The genome of Nectria haematococca: contribution of supernumerary chromosomes to gene expansion.</title>
        <authorList>
            <person name="Coleman J.J."/>
            <person name="Rounsley S.D."/>
            <person name="Rodriguez-Carres M."/>
            <person name="Kuo A."/>
            <person name="Wasmann C.C."/>
            <person name="Grimwood J."/>
            <person name="Schmutz J."/>
            <person name="Taga M."/>
            <person name="White G.J."/>
            <person name="Zhou S."/>
            <person name="Schwartz D.C."/>
            <person name="Freitag M."/>
            <person name="Ma L.J."/>
            <person name="Danchin E.G."/>
            <person name="Henrissat B."/>
            <person name="Coutinho P.M."/>
            <person name="Nelson D.R."/>
            <person name="Straney D."/>
            <person name="Napoli C.A."/>
            <person name="Barker B.M."/>
            <person name="Gribskov M."/>
            <person name="Rep M."/>
            <person name="Kroken S."/>
            <person name="Molnar I."/>
            <person name="Rensing C."/>
            <person name="Kennell J.C."/>
            <person name="Zamora J."/>
            <person name="Farman M.L."/>
            <person name="Selker E.U."/>
            <person name="Salamov A."/>
            <person name="Shapiro H."/>
            <person name="Pangilinan J."/>
            <person name="Lindquist E."/>
            <person name="Lamers C."/>
            <person name="Grigoriev I.V."/>
            <person name="Geiser D.M."/>
            <person name="Covert S.F."/>
            <person name="Temporini E."/>
            <person name="Vanetten H.D."/>
        </authorList>
    </citation>
    <scope>NUCLEOTIDE SEQUENCE [LARGE SCALE GENOMIC DNA]</scope>
    <source>
        <strain evidence="3">ATCC MYA-4622 / CBS 123669 / FGSC 9596 / NRRL 45880 / 77-13-4</strain>
    </source>
</reference>
<feature type="domain" description="FHA" evidence="1">
    <location>
        <begin position="224"/>
        <end position="277"/>
    </location>
</feature>
<name>C7Z3N7_FUSV7</name>
<evidence type="ECO:0000313" key="2">
    <source>
        <dbReference type="EMBL" id="EEU41169.1"/>
    </source>
</evidence>
<gene>
    <name evidence="2" type="ORF">NECHADRAFT_83315</name>
</gene>
<protein>
    <recommendedName>
        <fullName evidence="1">FHA domain-containing protein</fullName>
    </recommendedName>
</protein>